<dbReference type="InterPro" id="IPR011701">
    <property type="entry name" value="MFS"/>
</dbReference>
<keyword evidence="5 7" id="KW-1133">Transmembrane helix</keyword>
<evidence type="ECO:0000256" key="1">
    <source>
        <dbReference type="ARBA" id="ARBA00004651"/>
    </source>
</evidence>
<keyword evidence="6 7" id="KW-0472">Membrane</keyword>
<feature type="transmembrane region" description="Helical" evidence="7">
    <location>
        <begin position="164"/>
        <end position="186"/>
    </location>
</feature>
<dbReference type="CDD" id="cd17321">
    <property type="entry name" value="MFS_MMR_MDR_like"/>
    <property type="match status" value="1"/>
</dbReference>
<feature type="transmembrane region" description="Helical" evidence="7">
    <location>
        <begin position="223"/>
        <end position="241"/>
    </location>
</feature>
<evidence type="ECO:0000256" key="2">
    <source>
        <dbReference type="ARBA" id="ARBA00022448"/>
    </source>
</evidence>
<feature type="transmembrane region" description="Helical" evidence="7">
    <location>
        <begin position="78"/>
        <end position="97"/>
    </location>
</feature>
<dbReference type="PRINTS" id="PR01036">
    <property type="entry name" value="TCRTETB"/>
</dbReference>
<feature type="transmembrane region" description="Helical" evidence="7">
    <location>
        <begin position="103"/>
        <end position="125"/>
    </location>
</feature>
<feature type="transmembrane region" description="Helical" evidence="7">
    <location>
        <begin position="327"/>
        <end position="346"/>
    </location>
</feature>
<organism evidence="9 10">
    <name type="scientific">Methanoculleus frigidifontis</name>
    <dbReference type="NCBI Taxonomy" id="2584085"/>
    <lineage>
        <taxon>Archaea</taxon>
        <taxon>Methanobacteriati</taxon>
        <taxon>Methanobacteriota</taxon>
        <taxon>Stenosarchaea group</taxon>
        <taxon>Methanomicrobia</taxon>
        <taxon>Methanomicrobiales</taxon>
        <taxon>Methanomicrobiaceae</taxon>
        <taxon>Methanoculleus</taxon>
    </lineage>
</organism>
<dbReference type="Proteomes" id="UP001168338">
    <property type="component" value="Unassembled WGS sequence"/>
</dbReference>
<sequence>MPPSNAVRKETVLFIATLAAFLTPFMGSAVNIALPTIAAEFSMDAVSLSWVASSYLLATAMFLVPFGRLADIYGRKKIFTLGIAVFTVSALLSALAASGTELILFRFIEGIGSAMIYGTGVAMITSVFPPGERGRALGINVTAVYLGLSIGPFIGGYLTELFTWRSIFLTNIPLGILIVALVFRDLKAEWADARGERFDLAGSVFYSLMLLLVMYGFSRLPGTVGIVAVLAGAGVFAGFLLHERRTASPVLDIALFSANRAFAFSNLAALINYAATFAVGFLLSLYLQVVRGLDPGTAGLILITQPVVQTIFATPAGRLSDRIEPRYVASAGMALTVVGLALLSRLDAATDIAYIIGSLVLLGFGFALFSSPNTNAIMSSVERSCYGVASGMLATMRTTGMMFSLGVATVTFAVFIGSTAITPAVAPLFLASQQAAFAAFTLLCIVGVFASLARGSVRAEPPAPCPVSD</sequence>
<dbReference type="SUPFAM" id="SSF103473">
    <property type="entry name" value="MFS general substrate transporter"/>
    <property type="match status" value="1"/>
</dbReference>
<feature type="transmembrane region" description="Helical" evidence="7">
    <location>
        <begin position="137"/>
        <end position="158"/>
    </location>
</feature>
<dbReference type="Gene3D" id="1.20.1250.20">
    <property type="entry name" value="MFS general substrate transporter like domains"/>
    <property type="match status" value="1"/>
</dbReference>
<comment type="caution">
    <text evidence="9">The sequence shown here is derived from an EMBL/GenBank/DDBJ whole genome shotgun (WGS) entry which is preliminary data.</text>
</comment>
<dbReference type="InterPro" id="IPR036259">
    <property type="entry name" value="MFS_trans_sf"/>
</dbReference>
<reference evidence="9" key="1">
    <citation type="submission" date="2019-05" db="EMBL/GenBank/DDBJ databases">
        <title>Methanoculleus sp. FWC-SCC1, a methanogenic archaeon isolated from deep marine cold seep.</title>
        <authorList>
            <person name="Chen Y.-W."/>
            <person name="Chen S.-C."/>
            <person name="Teng N.-H."/>
            <person name="Lai M.-C."/>
        </authorList>
    </citation>
    <scope>NUCLEOTIDE SEQUENCE</scope>
    <source>
        <strain evidence="9">FWC-SCC1</strain>
    </source>
</reference>
<keyword evidence="3" id="KW-1003">Cell membrane</keyword>
<dbReference type="PROSITE" id="PS50850">
    <property type="entry name" value="MFS"/>
    <property type="match status" value="1"/>
</dbReference>
<gene>
    <name evidence="9" type="ORF">FGU65_15180</name>
</gene>
<accession>A0ABT8ME31</accession>
<evidence type="ECO:0000256" key="4">
    <source>
        <dbReference type="ARBA" id="ARBA00022692"/>
    </source>
</evidence>
<feature type="transmembrane region" description="Helical" evidence="7">
    <location>
        <begin position="262"/>
        <end position="286"/>
    </location>
</feature>
<evidence type="ECO:0000313" key="9">
    <source>
        <dbReference type="EMBL" id="MDN7026203.1"/>
    </source>
</evidence>
<protein>
    <submittedName>
        <fullName evidence="9">MFS transporter</fullName>
    </submittedName>
</protein>
<evidence type="ECO:0000256" key="7">
    <source>
        <dbReference type="SAM" id="Phobius"/>
    </source>
</evidence>
<evidence type="ECO:0000256" key="3">
    <source>
        <dbReference type="ARBA" id="ARBA00022475"/>
    </source>
</evidence>
<feature type="transmembrane region" description="Helical" evidence="7">
    <location>
        <begin position="435"/>
        <end position="453"/>
    </location>
</feature>
<feature type="transmembrane region" description="Helical" evidence="7">
    <location>
        <begin position="298"/>
        <end position="315"/>
    </location>
</feature>
<comment type="subcellular location">
    <subcellularLocation>
        <location evidence="1">Cell membrane</location>
        <topology evidence="1">Multi-pass membrane protein</topology>
    </subcellularLocation>
</comment>
<evidence type="ECO:0000259" key="8">
    <source>
        <dbReference type="PROSITE" id="PS50850"/>
    </source>
</evidence>
<feature type="transmembrane region" description="Helical" evidence="7">
    <location>
        <begin position="402"/>
        <end position="429"/>
    </location>
</feature>
<dbReference type="InterPro" id="IPR020846">
    <property type="entry name" value="MFS_dom"/>
</dbReference>
<dbReference type="EMBL" id="VCYH01000018">
    <property type="protein sequence ID" value="MDN7026203.1"/>
    <property type="molecule type" value="Genomic_DNA"/>
</dbReference>
<feature type="transmembrane region" description="Helical" evidence="7">
    <location>
        <begin position="45"/>
        <end position="66"/>
    </location>
</feature>
<dbReference type="PANTHER" id="PTHR42718:SF46">
    <property type="entry name" value="BLR6921 PROTEIN"/>
    <property type="match status" value="1"/>
</dbReference>
<feature type="transmembrane region" description="Helical" evidence="7">
    <location>
        <begin position="198"/>
        <end position="217"/>
    </location>
</feature>
<feature type="transmembrane region" description="Helical" evidence="7">
    <location>
        <begin position="352"/>
        <end position="369"/>
    </location>
</feature>
<name>A0ABT8ME31_9EURY</name>
<dbReference type="Gene3D" id="1.20.1720.10">
    <property type="entry name" value="Multidrug resistance protein D"/>
    <property type="match status" value="1"/>
</dbReference>
<feature type="domain" description="Major facilitator superfamily (MFS) profile" evidence="8">
    <location>
        <begin position="12"/>
        <end position="459"/>
    </location>
</feature>
<keyword evidence="10" id="KW-1185">Reference proteome</keyword>
<evidence type="ECO:0000256" key="6">
    <source>
        <dbReference type="ARBA" id="ARBA00023136"/>
    </source>
</evidence>
<evidence type="ECO:0000256" key="5">
    <source>
        <dbReference type="ARBA" id="ARBA00022989"/>
    </source>
</evidence>
<proteinExistence type="predicted"/>
<dbReference type="PANTHER" id="PTHR42718">
    <property type="entry name" value="MAJOR FACILITATOR SUPERFAMILY MULTIDRUG TRANSPORTER MFSC"/>
    <property type="match status" value="1"/>
</dbReference>
<keyword evidence="4 7" id="KW-0812">Transmembrane</keyword>
<dbReference type="Pfam" id="PF07690">
    <property type="entry name" value="MFS_1"/>
    <property type="match status" value="2"/>
</dbReference>
<evidence type="ECO:0000313" key="10">
    <source>
        <dbReference type="Proteomes" id="UP001168338"/>
    </source>
</evidence>
<keyword evidence="2" id="KW-0813">Transport</keyword>
<dbReference type="RefSeq" id="WP_301665410.1">
    <property type="nucleotide sequence ID" value="NZ_VCYH01000018.1"/>
</dbReference>